<feature type="domain" description="Glycosyl transferase family 1" evidence="1">
    <location>
        <begin position="247"/>
        <end position="411"/>
    </location>
</feature>
<keyword evidence="4" id="KW-1185">Reference proteome</keyword>
<proteinExistence type="predicted"/>
<dbReference type="OrthoDB" id="5490313at2"/>
<dbReference type="STRING" id="52560.SAMN04488082_1117"/>
<organism evidence="3 4">
    <name type="scientific">Desulfomicrobium apsheronum</name>
    <dbReference type="NCBI Taxonomy" id="52560"/>
    <lineage>
        <taxon>Bacteria</taxon>
        <taxon>Pseudomonadati</taxon>
        <taxon>Thermodesulfobacteriota</taxon>
        <taxon>Desulfovibrionia</taxon>
        <taxon>Desulfovibrionales</taxon>
        <taxon>Desulfomicrobiaceae</taxon>
        <taxon>Desulfomicrobium</taxon>
    </lineage>
</organism>
<keyword evidence="3" id="KW-0808">Transferase</keyword>
<gene>
    <name evidence="3" type="ORF">SAMN04488082_1117</name>
</gene>
<protein>
    <submittedName>
        <fullName evidence="3">Glycosyltransferase involved in cell wall bisynthesis</fullName>
    </submittedName>
</protein>
<dbReference type="InterPro" id="IPR028098">
    <property type="entry name" value="Glyco_trans_4-like_N"/>
</dbReference>
<accession>A0A1I3VRL7</accession>
<evidence type="ECO:0000259" key="1">
    <source>
        <dbReference type="Pfam" id="PF00534"/>
    </source>
</evidence>
<dbReference type="PANTHER" id="PTHR45947">
    <property type="entry name" value="SULFOQUINOVOSYL TRANSFERASE SQD2"/>
    <property type="match status" value="1"/>
</dbReference>
<dbReference type="SUPFAM" id="SSF53756">
    <property type="entry name" value="UDP-Glycosyltransferase/glycogen phosphorylase"/>
    <property type="match status" value="1"/>
</dbReference>
<dbReference type="PANTHER" id="PTHR45947:SF3">
    <property type="entry name" value="SULFOQUINOVOSYL TRANSFERASE SQD2"/>
    <property type="match status" value="1"/>
</dbReference>
<name>A0A1I3VRL7_9BACT</name>
<dbReference type="AlphaFoldDB" id="A0A1I3VRL7"/>
<evidence type="ECO:0000313" key="3">
    <source>
        <dbReference type="EMBL" id="SFJ97792.1"/>
    </source>
</evidence>
<dbReference type="Pfam" id="PF00534">
    <property type="entry name" value="Glycos_transf_1"/>
    <property type="match status" value="1"/>
</dbReference>
<dbReference type="RefSeq" id="WP_092375453.1">
    <property type="nucleotide sequence ID" value="NZ_FORX01000011.1"/>
</dbReference>
<dbReference type="Proteomes" id="UP000198635">
    <property type="component" value="Unassembled WGS sequence"/>
</dbReference>
<dbReference type="InterPro" id="IPR001296">
    <property type="entry name" value="Glyco_trans_1"/>
</dbReference>
<dbReference type="GO" id="GO:0016757">
    <property type="term" value="F:glycosyltransferase activity"/>
    <property type="evidence" value="ECO:0007669"/>
    <property type="project" value="InterPro"/>
</dbReference>
<dbReference type="Pfam" id="PF13579">
    <property type="entry name" value="Glyco_trans_4_4"/>
    <property type="match status" value="1"/>
</dbReference>
<dbReference type="InterPro" id="IPR050194">
    <property type="entry name" value="Glycosyltransferase_grp1"/>
</dbReference>
<evidence type="ECO:0000313" key="4">
    <source>
        <dbReference type="Proteomes" id="UP000198635"/>
    </source>
</evidence>
<dbReference type="CDD" id="cd03794">
    <property type="entry name" value="GT4_WbuB-like"/>
    <property type="match status" value="1"/>
</dbReference>
<reference evidence="4" key="1">
    <citation type="submission" date="2016-10" db="EMBL/GenBank/DDBJ databases">
        <authorList>
            <person name="Varghese N."/>
            <person name="Submissions S."/>
        </authorList>
    </citation>
    <scope>NUCLEOTIDE SEQUENCE [LARGE SCALE GENOMIC DNA]</scope>
    <source>
        <strain evidence="4">DSM 5918</strain>
    </source>
</reference>
<feature type="domain" description="Glycosyltransferase subfamily 4-like N-terminal" evidence="2">
    <location>
        <begin position="56"/>
        <end position="235"/>
    </location>
</feature>
<dbReference type="EMBL" id="FORX01000011">
    <property type="protein sequence ID" value="SFJ97792.1"/>
    <property type="molecule type" value="Genomic_DNA"/>
</dbReference>
<sequence>MFFKKGELFFASDRCVTIWGMRWLLRQFPKAAKSAYEPVPKSLLYVPASSLPYHISGYTTRTHAVIRALRDAGANVHVLTRPGYPWDRRDRVAEPGGSETTVDGIVYTHAQHPANNRHVLQFAVQASKVIAEAAQKNRVAAIHAASNHTNALPALFAARELGIPFHYEMRGLWELTRASRMAWFENTARYKQGLELEALVARNADRLFVISKELGRYAQENWGVRPERMALLPNCVDPEAILPVDPARAEPNTIGYAGSIMPYEGLDTLIEAVAMLADRGLEVRVKIVGDGEAKSGLEELSNRLGQNGRVEFLGRVHPARALEIMERCAIVCLPRKPFQVCEIVPPIKLVEALAMAKPVIVPDLPVFRDELGTDPAGWFFRAGDAVNLAEAVEQAFSNPARLSELGAKAREYVLAHRTWGRFVGNVIKPHEHDEARACSA</sequence>
<evidence type="ECO:0000259" key="2">
    <source>
        <dbReference type="Pfam" id="PF13579"/>
    </source>
</evidence>
<dbReference type="Gene3D" id="3.40.50.2000">
    <property type="entry name" value="Glycogen Phosphorylase B"/>
    <property type="match status" value="2"/>
</dbReference>